<dbReference type="InterPro" id="IPR002020">
    <property type="entry name" value="Citrate_synthase"/>
</dbReference>
<evidence type="ECO:0000256" key="2">
    <source>
        <dbReference type="ARBA" id="ARBA00010566"/>
    </source>
</evidence>
<accession>A0A9D1EHR5</accession>
<evidence type="ECO:0000256" key="3">
    <source>
        <dbReference type="ARBA" id="ARBA00022679"/>
    </source>
</evidence>
<organism evidence="7 8">
    <name type="scientific">Candidatus Egerieimonas intestinavium</name>
    <dbReference type="NCBI Taxonomy" id="2840777"/>
    <lineage>
        <taxon>Bacteria</taxon>
        <taxon>Bacillati</taxon>
        <taxon>Bacillota</taxon>
        <taxon>Clostridia</taxon>
        <taxon>Lachnospirales</taxon>
        <taxon>Lachnospiraceae</taxon>
        <taxon>Lachnospiraceae incertae sedis</taxon>
        <taxon>Candidatus Egerieimonas</taxon>
    </lineage>
</organism>
<dbReference type="NCBIfam" id="NF010635">
    <property type="entry name" value="PRK14032.1"/>
    <property type="match status" value="1"/>
</dbReference>
<dbReference type="PRINTS" id="PR00143">
    <property type="entry name" value="CITRTSNTHASE"/>
</dbReference>
<sequence length="453" mass="51037">MAGFKLKVTPEMEALTEVCVQNSQMDPSLYGKYDVKRGLRDVNGKGVLAGLTQISNVVSSKIVDGKSVPCEGELYYRGYNIRELTNGFLREGRLGFEEITYLLLFGKLPDQAQLAEFKDILAAQRSLPTNFVRDVIMKAPSKDMMNTLARSVLMLYSYDTNGDDISLPNVLRQCLTLISVFPMLSVYGYHAYNHYSKGKSLYIHRPDENLSVAENILLMLRPDQKYTKLEATILDLALVLHMEHGGGNNSTFTTHVVSSSGTDTYSTVAAALGSLKGPKHGGANIKVVKMFQDMKKHVHHYNDDEEICSYLRALLHKEAFDKRGLIYGMGHAVYSISDPRADIFKFFVEKLAKAKGRERDFKLYSKVEKLAPQVIAQERHIYKGVSANVDFYSGFVYSMLDLPLELYTPMFAIARIVGWSAHRMEELINTDKIIRPAYKNVKDTETYVALGDR</sequence>
<feature type="active site" evidence="6">
    <location>
        <position position="331"/>
    </location>
</feature>
<dbReference type="SUPFAM" id="SSF48256">
    <property type="entry name" value="Citrate synthase"/>
    <property type="match status" value="1"/>
</dbReference>
<evidence type="ECO:0000256" key="1">
    <source>
        <dbReference type="ARBA" id="ARBA00005163"/>
    </source>
</evidence>
<protein>
    <recommendedName>
        <fullName evidence="5">Citrate synthase</fullName>
    </recommendedName>
</protein>
<evidence type="ECO:0000313" key="8">
    <source>
        <dbReference type="Proteomes" id="UP000886841"/>
    </source>
</evidence>
<dbReference type="PANTHER" id="PTHR11739">
    <property type="entry name" value="CITRATE SYNTHASE"/>
    <property type="match status" value="1"/>
</dbReference>
<comment type="caution">
    <text evidence="7">The sequence shown here is derived from an EMBL/GenBank/DDBJ whole genome shotgun (WGS) entry which is preliminary data.</text>
</comment>
<gene>
    <name evidence="7" type="ORF">IAB98_02525</name>
</gene>
<dbReference type="EMBL" id="DVHU01000021">
    <property type="protein sequence ID" value="HIR92283.1"/>
    <property type="molecule type" value="Genomic_DNA"/>
</dbReference>
<dbReference type="PANTHER" id="PTHR11739:SF4">
    <property type="entry name" value="CITRATE SYNTHASE, PEROXISOMAL"/>
    <property type="match status" value="1"/>
</dbReference>
<dbReference type="InterPro" id="IPR016142">
    <property type="entry name" value="Citrate_synth-like_lrg_a-sub"/>
</dbReference>
<comment type="catalytic activity">
    <reaction evidence="4">
        <text>oxaloacetate + acetyl-CoA + H2O = citrate + CoA + H(+)</text>
        <dbReference type="Rhea" id="RHEA:16845"/>
        <dbReference type="ChEBI" id="CHEBI:15377"/>
        <dbReference type="ChEBI" id="CHEBI:15378"/>
        <dbReference type="ChEBI" id="CHEBI:16452"/>
        <dbReference type="ChEBI" id="CHEBI:16947"/>
        <dbReference type="ChEBI" id="CHEBI:57287"/>
        <dbReference type="ChEBI" id="CHEBI:57288"/>
        <dbReference type="EC" id="2.3.3.16"/>
    </reaction>
</comment>
<dbReference type="GO" id="GO:0005829">
    <property type="term" value="C:cytosol"/>
    <property type="evidence" value="ECO:0007669"/>
    <property type="project" value="TreeGrafter"/>
</dbReference>
<dbReference type="CDD" id="cd06113">
    <property type="entry name" value="citrate_synt_like_1_2"/>
    <property type="match status" value="1"/>
</dbReference>
<dbReference type="InterPro" id="IPR036969">
    <property type="entry name" value="Citrate_synthase_sf"/>
</dbReference>
<dbReference type="InterPro" id="IPR016143">
    <property type="entry name" value="Citrate_synth-like_sm_a-sub"/>
</dbReference>
<feature type="active site" evidence="6">
    <location>
        <position position="390"/>
    </location>
</feature>
<dbReference type="GO" id="GO:0036440">
    <property type="term" value="F:citrate synthase activity"/>
    <property type="evidence" value="ECO:0007669"/>
    <property type="project" value="UniProtKB-EC"/>
</dbReference>
<dbReference type="Gene3D" id="1.10.230.10">
    <property type="entry name" value="Cytochrome P450-Terp, domain 2"/>
    <property type="match status" value="1"/>
</dbReference>
<dbReference type="InterPro" id="IPR024176">
    <property type="entry name" value="Citrate_synthase_bac-typ"/>
</dbReference>
<evidence type="ECO:0000313" key="7">
    <source>
        <dbReference type="EMBL" id="HIR92283.1"/>
    </source>
</evidence>
<proteinExistence type="inferred from homology"/>
<evidence type="ECO:0000256" key="6">
    <source>
        <dbReference type="PIRSR" id="PIRSR001369-1"/>
    </source>
</evidence>
<name>A0A9D1EHR5_9FIRM</name>
<dbReference type="AlphaFoldDB" id="A0A9D1EHR5"/>
<comment type="similarity">
    <text evidence="2 5">Belongs to the citrate synthase family.</text>
</comment>
<dbReference type="Pfam" id="PF00285">
    <property type="entry name" value="Citrate_synt"/>
    <property type="match status" value="1"/>
</dbReference>
<dbReference type="PIRSF" id="PIRSF001369">
    <property type="entry name" value="Citrate_synth"/>
    <property type="match status" value="1"/>
</dbReference>
<comment type="pathway">
    <text evidence="1">Carbohydrate metabolism; tricarboxylic acid cycle.</text>
</comment>
<evidence type="ECO:0000256" key="4">
    <source>
        <dbReference type="ARBA" id="ARBA00049288"/>
    </source>
</evidence>
<evidence type="ECO:0000256" key="5">
    <source>
        <dbReference type="PIRNR" id="PIRNR001369"/>
    </source>
</evidence>
<keyword evidence="3 5" id="KW-0808">Transferase</keyword>
<dbReference type="GO" id="GO:0005975">
    <property type="term" value="P:carbohydrate metabolic process"/>
    <property type="evidence" value="ECO:0007669"/>
    <property type="project" value="TreeGrafter"/>
</dbReference>
<reference evidence="7" key="2">
    <citation type="journal article" date="2021" name="PeerJ">
        <title>Extensive microbial diversity within the chicken gut microbiome revealed by metagenomics and culture.</title>
        <authorList>
            <person name="Gilroy R."/>
            <person name="Ravi A."/>
            <person name="Getino M."/>
            <person name="Pursley I."/>
            <person name="Horton D.L."/>
            <person name="Alikhan N.F."/>
            <person name="Baker D."/>
            <person name="Gharbi K."/>
            <person name="Hall N."/>
            <person name="Watson M."/>
            <person name="Adriaenssens E.M."/>
            <person name="Foster-Nyarko E."/>
            <person name="Jarju S."/>
            <person name="Secka A."/>
            <person name="Antonio M."/>
            <person name="Oren A."/>
            <person name="Chaudhuri R.R."/>
            <person name="La Ragione R."/>
            <person name="Hildebrand F."/>
            <person name="Pallen M.J."/>
        </authorList>
    </citation>
    <scope>NUCLEOTIDE SEQUENCE</scope>
    <source>
        <strain evidence="7">ChiSxjej1B13-7041</strain>
    </source>
</reference>
<dbReference type="GO" id="GO:0006099">
    <property type="term" value="P:tricarboxylic acid cycle"/>
    <property type="evidence" value="ECO:0007669"/>
    <property type="project" value="InterPro"/>
</dbReference>
<dbReference type="Proteomes" id="UP000886841">
    <property type="component" value="Unassembled WGS sequence"/>
</dbReference>
<reference evidence="7" key="1">
    <citation type="submission" date="2020-10" db="EMBL/GenBank/DDBJ databases">
        <authorList>
            <person name="Gilroy R."/>
        </authorList>
    </citation>
    <scope>NUCLEOTIDE SEQUENCE</scope>
    <source>
        <strain evidence="7">ChiSxjej1B13-7041</strain>
    </source>
</reference>
<dbReference type="Gene3D" id="1.10.580.10">
    <property type="entry name" value="Citrate Synthase, domain 1"/>
    <property type="match status" value="1"/>
</dbReference>